<name>G7H1S2_9ACTN</name>
<dbReference type="AlphaFoldDB" id="G7H1S2"/>
<accession>G7H1S2</accession>
<proteinExistence type="predicted"/>
<feature type="transmembrane region" description="Helical" evidence="1">
    <location>
        <begin position="139"/>
        <end position="157"/>
    </location>
</feature>
<dbReference type="STRING" id="1073574.GOARA_047_00320"/>
<dbReference type="EMBL" id="BAEE01000047">
    <property type="protein sequence ID" value="GAB09797.1"/>
    <property type="molecule type" value="Genomic_DNA"/>
</dbReference>
<dbReference type="Pfam" id="PF24838">
    <property type="entry name" value="8xMP"/>
    <property type="match status" value="1"/>
</dbReference>
<evidence type="ECO:0000313" key="3">
    <source>
        <dbReference type="Proteomes" id="UP000035088"/>
    </source>
</evidence>
<comment type="caution">
    <text evidence="2">The sequence shown here is derived from an EMBL/GenBank/DDBJ whole genome shotgun (WGS) entry which is preliminary data.</text>
</comment>
<dbReference type="Proteomes" id="UP000035088">
    <property type="component" value="Unassembled WGS sequence"/>
</dbReference>
<dbReference type="InterPro" id="IPR056918">
    <property type="entry name" value="8xMP"/>
</dbReference>
<evidence type="ECO:0008006" key="4">
    <source>
        <dbReference type="Google" id="ProtNLM"/>
    </source>
</evidence>
<keyword evidence="1" id="KW-0472">Membrane</keyword>
<evidence type="ECO:0000313" key="2">
    <source>
        <dbReference type="EMBL" id="GAB09797.1"/>
    </source>
</evidence>
<keyword evidence="1" id="KW-0812">Transmembrane</keyword>
<protein>
    <recommendedName>
        <fullName evidence="4">Small integral membrane protein</fullName>
    </recommendedName>
</protein>
<evidence type="ECO:0000256" key="1">
    <source>
        <dbReference type="SAM" id="Phobius"/>
    </source>
</evidence>
<feature type="transmembrane region" description="Helical" evidence="1">
    <location>
        <begin position="58"/>
        <end position="79"/>
    </location>
</feature>
<organism evidence="2 3">
    <name type="scientific">Gordonia araii NBRC 100433</name>
    <dbReference type="NCBI Taxonomy" id="1073574"/>
    <lineage>
        <taxon>Bacteria</taxon>
        <taxon>Bacillati</taxon>
        <taxon>Actinomycetota</taxon>
        <taxon>Actinomycetes</taxon>
        <taxon>Mycobacteriales</taxon>
        <taxon>Gordoniaceae</taxon>
        <taxon>Gordonia</taxon>
    </lineage>
</organism>
<dbReference type="RefSeq" id="WP_007321872.1">
    <property type="nucleotide sequence ID" value="NZ_BAEE01000047.1"/>
</dbReference>
<keyword evidence="3" id="KW-1185">Reference proteome</keyword>
<gene>
    <name evidence="2" type="ORF">GOARA_047_00320</name>
</gene>
<feature type="transmembrane region" description="Helical" evidence="1">
    <location>
        <begin position="31"/>
        <end position="52"/>
    </location>
</feature>
<sequence>MTEEAGSADPRVMEAYKLAVEMADRMSARRAVANAFFLTVNTTLVAVVGLRAQVRGSGLPYFAVCAAGVVVAVCWWFLLQNYRRLSEAKFVVINRIEDAYLPVKVFKDEWTELGGDDPPASRRARVKAGLKQLGGVERLVPIVFALLYIVLFIGRLAG</sequence>
<keyword evidence="1" id="KW-1133">Transmembrane helix</keyword>
<reference evidence="2 3" key="1">
    <citation type="submission" date="2011-11" db="EMBL/GenBank/DDBJ databases">
        <title>Whole genome shotgun sequence of Gordonia araii NBRC 100433.</title>
        <authorList>
            <person name="Yoshida Y."/>
            <person name="Hosoyama A."/>
            <person name="Tsuchikane K."/>
            <person name="Katsumata H."/>
            <person name="Yamazaki S."/>
            <person name="Fujita N."/>
        </authorList>
    </citation>
    <scope>NUCLEOTIDE SEQUENCE [LARGE SCALE GENOMIC DNA]</scope>
    <source>
        <strain evidence="2 3">NBRC 100433</strain>
    </source>
</reference>